<reference evidence="1 2" key="1">
    <citation type="submission" date="2018-04" db="EMBL/GenBank/DDBJ databases">
        <title>Draft genome sequence of Pseudomonas syringae pv. actinidiae biovar 3 strains isolated from kiwifruit in Kagawa prefecture.</title>
        <authorList>
            <person name="Tabuchi M."/>
            <person name="Saito M."/>
            <person name="Fujiwara S."/>
            <person name="Sasa N."/>
            <person name="Akimitsu K."/>
            <person name="Gomi K."/>
            <person name="Konishi-Sugita S."/>
            <person name="Hamano K."/>
            <person name="Kataoka I."/>
        </authorList>
    </citation>
    <scope>NUCLEOTIDE SEQUENCE [LARGE SCALE GENOMIC DNA]</scope>
    <source>
        <strain evidence="1 2">MAFF212211</strain>
    </source>
</reference>
<comment type="caution">
    <text evidence="1">The sequence shown here is derived from an EMBL/GenBank/DDBJ whole genome shotgun (WGS) entry which is preliminary data.</text>
</comment>
<protein>
    <submittedName>
        <fullName evidence="1">Uncharacterized protein</fullName>
    </submittedName>
</protein>
<dbReference type="AlphaFoldDB" id="A0AAN4Q7C8"/>
<dbReference type="EMBL" id="BGKA01000169">
    <property type="protein sequence ID" value="GBH18627.1"/>
    <property type="molecule type" value="Genomic_DNA"/>
</dbReference>
<evidence type="ECO:0000313" key="1">
    <source>
        <dbReference type="EMBL" id="GBH18627.1"/>
    </source>
</evidence>
<proteinExistence type="predicted"/>
<accession>A0AAN4Q7C8</accession>
<name>A0AAN4Q7C8_PSESF</name>
<gene>
    <name evidence="1" type="ORF">KPSA3_04616</name>
</gene>
<evidence type="ECO:0000313" key="2">
    <source>
        <dbReference type="Proteomes" id="UP000248291"/>
    </source>
</evidence>
<sequence length="94" mass="10267">MIDLATLISTASHHFLCRTSHGGVRSQLGFKNVGTKLWHRAFPVPSLLTDLLCTTTRTLTNAIVCRCVANTHPIESIVSPATQCVASRRLCEYG</sequence>
<dbReference type="Proteomes" id="UP000248291">
    <property type="component" value="Unassembled WGS sequence"/>
</dbReference>
<organism evidence="1 2">
    <name type="scientific">Pseudomonas syringae pv. actinidiae</name>
    <dbReference type="NCBI Taxonomy" id="103796"/>
    <lineage>
        <taxon>Bacteria</taxon>
        <taxon>Pseudomonadati</taxon>
        <taxon>Pseudomonadota</taxon>
        <taxon>Gammaproteobacteria</taxon>
        <taxon>Pseudomonadales</taxon>
        <taxon>Pseudomonadaceae</taxon>
        <taxon>Pseudomonas</taxon>
        <taxon>Pseudomonas syringae</taxon>
    </lineage>
</organism>